<dbReference type="AlphaFoldDB" id="A0A9D4LI98"/>
<evidence type="ECO:0000313" key="1">
    <source>
        <dbReference type="EMBL" id="KAH3858364.1"/>
    </source>
</evidence>
<name>A0A9D4LI98_DREPO</name>
<comment type="caution">
    <text evidence="1">The sequence shown here is derived from an EMBL/GenBank/DDBJ whole genome shotgun (WGS) entry which is preliminary data.</text>
</comment>
<accession>A0A9D4LI98</accession>
<dbReference type="Gene3D" id="2.120.10.30">
    <property type="entry name" value="TolB, C-terminal domain"/>
    <property type="match status" value="1"/>
</dbReference>
<dbReference type="InterPro" id="IPR011042">
    <property type="entry name" value="6-blade_b-propeller_TolB-like"/>
</dbReference>
<sequence>MFAVHKCAVSPAEDRIYMTNYDQHKLLTLAMDGTLISTFTDPELKCPWGVHVTPAGQVLVCGFTSNTVIQVVREGKTKLAQIEGVIHPISICVNTNIDQITVGLYNNNEIMVVELQ</sequence>
<reference evidence="1" key="1">
    <citation type="journal article" date="2019" name="bioRxiv">
        <title>The Genome of the Zebra Mussel, Dreissena polymorpha: A Resource for Invasive Species Research.</title>
        <authorList>
            <person name="McCartney M.A."/>
            <person name="Auch B."/>
            <person name="Kono T."/>
            <person name="Mallez S."/>
            <person name="Zhang Y."/>
            <person name="Obille A."/>
            <person name="Becker A."/>
            <person name="Abrahante J.E."/>
            <person name="Garbe J."/>
            <person name="Badalamenti J.P."/>
            <person name="Herman A."/>
            <person name="Mangelson H."/>
            <person name="Liachko I."/>
            <person name="Sullivan S."/>
            <person name="Sone E.D."/>
            <person name="Koren S."/>
            <person name="Silverstein K.A.T."/>
            <person name="Beckman K.B."/>
            <person name="Gohl D.M."/>
        </authorList>
    </citation>
    <scope>NUCLEOTIDE SEQUENCE</scope>
    <source>
        <strain evidence="1">Duluth1</strain>
        <tissue evidence="1">Whole animal</tissue>
    </source>
</reference>
<dbReference type="Proteomes" id="UP000828390">
    <property type="component" value="Unassembled WGS sequence"/>
</dbReference>
<dbReference type="SUPFAM" id="SSF63825">
    <property type="entry name" value="YWTD domain"/>
    <property type="match status" value="1"/>
</dbReference>
<organism evidence="1 2">
    <name type="scientific">Dreissena polymorpha</name>
    <name type="common">Zebra mussel</name>
    <name type="synonym">Mytilus polymorpha</name>
    <dbReference type="NCBI Taxonomy" id="45954"/>
    <lineage>
        <taxon>Eukaryota</taxon>
        <taxon>Metazoa</taxon>
        <taxon>Spiralia</taxon>
        <taxon>Lophotrochozoa</taxon>
        <taxon>Mollusca</taxon>
        <taxon>Bivalvia</taxon>
        <taxon>Autobranchia</taxon>
        <taxon>Heteroconchia</taxon>
        <taxon>Euheterodonta</taxon>
        <taxon>Imparidentia</taxon>
        <taxon>Neoheterodontei</taxon>
        <taxon>Myida</taxon>
        <taxon>Dreissenoidea</taxon>
        <taxon>Dreissenidae</taxon>
        <taxon>Dreissena</taxon>
    </lineage>
</organism>
<protein>
    <submittedName>
        <fullName evidence="1">Uncharacterized protein</fullName>
    </submittedName>
</protein>
<reference evidence="1" key="2">
    <citation type="submission" date="2020-11" db="EMBL/GenBank/DDBJ databases">
        <authorList>
            <person name="McCartney M.A."/>
            <person name="Auch B."/>
            <person name="Kono T."/>
            <person name="Mallez S."/>
            <person name="Becker A."/>
            <person name="Gohl D.M."/>
            <person name="Silverstein K.A.T."/>
            <person name="Koren S."/>
            <person name="Bechman K.B."/>
            <person name="Herman A."/>
            <person name="Abrahante J.E."/>
            <person name="Garbe J."/>
        </authorList>
    </citation>
    <scope>NUCLEOTIDE SEQUENCE</scope>
    <source>
        <strain evidence="1">Duluth1</strain>
        <tissue evidence="1">Whole animal</tissue>
    </source>
</reference>
<evidence type="ECO:0000313" key="2">
    <source>
        <dbReference type="Proteomes" id="UP000828390"/>
    </source>
</evidence>
<proteinExistence type="predicted"/>
<keyword evidence="2" id="KW-1185">Reference proteome</keyword>
<dbReference type="EMBL" id="JAIWYP010000003">
    <property type="protein sequence ID" value="KAH3858364.1"/>
    <property type="molecule type" value="Genomic_DNA"/>
</dbReference>
<gene>
    <name evidence="1" type="ORF">DPMN_100987</name>
</gene>